<dbReference type="PANTHER" id="PTHR34406:SF1">
    <property type="entry name" value="PROTEIN YCEI"/>
    <property type="match status" value="1"/>
</dbReference>
<dbReference type="OrthoDB" id="9811006at2"/>
<feature type="compositionally biased region" description="Low complexity" evidence="1">
    <location>
        <begin position="51"/>
        <end position="62"/>
    </location>
</feature>
<dbReference type="PANTHER" id="PTHR34406">
    <property type="entry name" value="PROTEIN YCEI"/>
    <property type="match status" value="1"/>
</dbReference>
<dbReference type="Proteomes" id="UP000318626">
    <property type="component" value="Chromosome"/>
</dbReference>
<sequence>MMRFLGFVLVAAIACTGCKPPSGDSGTGTPSKTNETAAPAVTNETMPPPAVTAKPAEEVAPAPEEKPEMKEEKAAPPVETPKEEPAPAPEAPKEEMKKEEVNPEAAAQPTPADEVEGLTDKPAEEAAPKEKASEEEPAEKPSPKEGAEMKKPAEETTTVAEEASGPVEVKLTPENTLIQFVGTHKGDKPDPRTGKFGKFNGMVQAADGKLTEIKVVIDTASLETEIEKLTNHLKSPDFFDVRENPEAKFVSKSIEAADDGTVKITGDLTLLGETKSISFPAKVKVGKDITLDAEFVINRVDFGMDYGTDNVHEDVTMTIKVGK</sequence>
<reference evidence="4" key="1">
    <citation type="submission" date="2019-02" db="EMBL/GenBank/DDBJ databases">
        <title>Deep-cultivation of Planctomycetes and their phenomic and genomic characterization uncovers novel biology.</title>
        <authorList>
            <person name="Wiegand S."/>
            <person name="Jogler M."/>
            <person name="Boedeker C."/>
            <person name="Pinto D."/>
            <person name="Vollmers J."/>
            <person name="Rivas-Marin E."/>
            <person name="Kohn T."/>
            <person name="Peeters S.H."/>
            <person name="Heuer A."/>
            <person name="Rast P."/>
            <person name="Oberbeckmann S."/>
            <person name="Bunk B."/>
            <person name="Jeske O."/>
            <person name="Meyerdierks A."/>
            <person name="Storesund J.E."/>
            <person name="Kallscheuer N."/>
            <person name="Luecker S."/>
            <person name="Lage O.M."/>
            <person name="Pohl T."/>
            <person name="Merkel B.J."/>
            <person name="Hornburger P."/>
            <person name="Mueller R.-W."/>
            <person name="Bruemmer F."/>
            <person name="Labrenz M."/>
            <person name="Spormann A.M."/>
            <person name="Op den Camp H."/>
            <person name="Overmann J."/>
            <person name="Amann R."/>
            <person name="Jetten M.S.M."/>
            <person name="Mascher T."/>
            <person name="Medema M.H."/>
            <person name="Devos D.P."/>
            <person name="Kaster A.-K."/>
            <person name="Ovreas L."/>
            <person name="Rohde M."/>
            <person name="Galperin M.Y."/>
            <person name="Jogler C."/>
        </authorList>
    </citation>
    <scope>NUCLEOTIDE SEQUENCE [LARGE SCALE GENOMIC DNA]</scope>
    <source>
        <strain evidence="4">Pan97</strain>
    </source>
</reference>
<dbReference type="SMART" id="SM00867">
    <property type="entry name" value="YceI"/>
    <property type="match status" value="1"/>
</dbReference>
<evidence type="ECO:0000256" key="1">
    <source>
        <dbReference type="SAM" id="MobiDB-lite"/>
    </source>
</evidence>
<feature type="compositionally biased region" description="Basic and acidic residues" evidence="1">
    <location>
        <begin position="63"/>
        <end position="101"/>
    </location>
</feature>
<dbReference type="PROSITE" id="PS51257">
    <property type="entry name" value="PROKAR_LIPOPROTEIN"/>
    <property type="match status" value="1"/>
</dbReference>
<dbReference type="InterPro" id="IPR007372">
    <property type="entry name" value="Lipid/polyisoprenoid-bd_YceI"/>
</dbReference>
<evidence type="ECO:0000313" key="3">
    <source>
        <dbReference type="EMBL" id="QDU77810.1"/>
    </source>
</evidence>
<gene>
    <name evidence="3" type="ORF">Pan97_48890</name>
</gene>
<dbReference type="KEGG" id="bvo:Pan97_48890"/>
<dbReference type="RefSeq" id="WP_144976956.1">
    <property type="nucleotide sequence ID" value="NZ_CP036289.1"/>
</dbReference>
<dbReference type="EMBL" id="CP036289">
    <property type="protein sequence ID" value="QDU77810.1"/>
    <property type="molecule type" value="Genomic_DNA"/>
</dbReference>
<evidence type="ECO:0000259" key="2">
    <source>
        <dbReference type="SMART" id="SM00867"/>
    </source>
</evidence>
<dbReference type="Gene3D" id="2.40.128.110">
    <property type="entry name" value="Lipid/polyisoprenoid-binding, YceI-like"/>
    <property type="match status" value="1"/>
</dbReference>
<proteinExistence type="predicted"/>
<dbReference type="SUPFAM" id="SSF101874">
    <property type="entry name" value="YceI-like"/>
    <property type="match status" value="1"/>
</dbReference>
<feature type="region of interest" description="Disordered" evidence="1">
    <location>
        <begin position="17"/>
        <end position="171"/>
    </location>
</feature>
<organism evidence="3 4">
    <name type="scientific">Bremerella volcania</name>
    <dbReference type="NCBI Taxonomy" id="2527984"/>
    <lineage>
        <taxon>Bacteria</taxon>
        <taxon>Pseudomonadati</taxon>
        <taxon>Planctomycetota</taxon>
        <taxon>Planctomycetia</taxon>
        <taxon>Pirellulales</taxon>
        <taxon>Pirellulaceae</taxon>
        <taxon>Bremerella</taxon>
    </lineage>
</organism>
<dbReference type="AlphaFoldDB" id="A0A518CF02"/>
<dbReference type="InterPro" id="IPR036761">
    <property type="entry name" value="TTHA0802/YceI-like_sf"/>
</dbReference>
<name>A0A518CF02_9BACT</name>
<evidence type="ECO:0000313" key="4">
    <source>
        <dbReference type="Proteomes" id="UP000318626"/>
    </source>
</evidence>
<accession>A0A518CF02</accession>
<feature type="compositionally biased region" description="Basic and acidic residues" evidence="1">
    <location>
        <begin position="118"/>
        <end position="154"/>
    </location>
</feature>
<feature type="domain" description="Lipid/polyisoprenoid-binding YceI-like" evidence="2">
    <location>
        <begin position="170"/>
        <end position="323"/>
    </location>
</feature>
<keyword evidence="4" id="KW-1185">Reference proteome</keyword>
<feature type="compositionally biased region" description="Polar residues" evidence="1">
    <location>
        <begin position="27"/>
        <end position="36"/>
    </location>
</feature>
<dbReference type="Pfam" id="PF04264">
    <property type="entry name" value="YceI"/>
    <property type="match status" value="1"/>
</dbReference>
<protein>
    <recommendedName>
        <fullName evidence="2">Lipid/polyisoprenoid-binding YceI-like domain-containing protein</fullName>
    </recommendedName>
</protein>